<dbReference type="GO" id="GO:0016787">
    <property type="term" value="F:hydrolase activity"/>
    <property type="evidence" value="ECO:0007669"/>
    <property type="project" value="InterPro"/>
</dbReference>
<sequence>MSAVIDNPIINRPYDVPTVHWRFDDNGVITDETVLGRRPSEYWSPVPPARKTRGRAVQGELDLNVTGERRKVNVEINQIRARVDRWRALKYPNVTPTTRRLLEYWSDPDRDNKVLFCQLEAVETAIFIAEAAPRTGDTWVRNYLAERNEEHNDGLPRIAFKMATGSGKTVVMAMLIAWQTLNKVAAAQDARFARRFLIVTPGITIRDRLRVLMPSDEGNYYKLRDLVPGDLVASLRRAEIVVTNFHSLLYRQTKEGKAISANTKLYLKGDRPDGDVAGVFTETPEQMVNRVLREFSGGRSSEIVVINDEAHHCYRGRNAPVDESATIEQELTGEDKKEAAARNDEARRWFTGLCDVQRKTGIKTIYDLSATPFFLKGSGYPEGYLFPWVVSDFSLMDAIEAGIVKIPRVPVDDNAAGDDVAYRQLWSKVSSDLKPLARRGAKIGQPSAAAQGLPGVLEGALRSLYSHYETAYRRWQENGVSGETPPVFIVVCNNTAVSKHVFDYIAGYAATGKVGEALTPGQLPLFSNVDRGQWVARPRTILVDSMQLESGESLNKDFREAAAAEIEKFKQEYAARTHRDAEDLDDGDLLREVMNTVGKPGSLGADVRCVVSVSMLTEGWDANTVTHILGVRAFGSQLLCEQVVGRGLRRRSYDVNEDGFFEPEYAEVYGVPFSFIRTEADPKEVAPRRTPVHVRAMDGRAELRIRFPRLDGYRQEESDSLPYAEFGDEHLMRLDSDVPSWTKSSGVIGAQVEHDLDYYRVARPAQVAFELAKRLVDTHFTDNGGNRKLWLFPSLVRIAREWMDECVELAPGAFIGQLLFAERAQQAANLLQLAIHSDTSGQPPRIAPIFRTFEPEGSTDSVDFFTSRQVWETDPKKSPVNYVVLDGMHGEGNTWERDVAQQLELLPQVASYVKNDHLEFEIPYLHGAQTRRYRPDFLARLTRRDGAVDRTLIVEVSGAFKSSDTTMAAMASSKALTARERWCAAVNNHGGFGRWGYVEIKNPASAYHDLRDAIELLYADAPITGLPT</sequence>
<dbReference type="SUPFAM" id="SSF52540">
    <property type="entry name" value="P-loop containing nucleoside triphosphate hydrolases"/>
    <property type="match status" value="2"/>
</dbReference>
<name>A0A2I2KZA6_9ACTN</name>
<dbReference type="Pfam" id="PF04851">
    <property type="entry name" value="ResIII"/>
    <property type="match status" value="1"/>
</dbReference>
<dbReference type="Gene3D" id="3.40.50.300">
    <property type="entry name" value="P-loop containing nucleotide triphosphate hydrolases"/>
    <property type="match status" value="2"/>
</dbReference>
<reference evidence="2 3" key="1">
    <citation type="submission" date="2017-06" db="EMBL/GenBank/DDBJ databases">
        <authorList>
            <person name="Kim H.J."/>
            <person name="Triplett B.A."/>
        </authorList>
    </citation>
    <scope>NUCLEOTIDE SEQUENCE [LARGE SCALE GENOMIC DNA]</scope>
    <source>
        <strain evidence="2">FRACA_ARgP5</strain>
    </source>
</reference>
<dbReference type="GO" id="GO:0005829">
    <property type="term" value="C:cytosol"/>
    <property type="evidence" value="ECO:0007669"/>
    <property type="project" value="TreeGrafter"/>
</dbReference>
<dbReference type="OrthoDB" id="9776021at2"/>
<proteinExistence type="predicted"/>
<dbReference type="AlphaFoldDB" id="A0A2I2KZA6"/>
<dbReference type="EMBL" id="FZMO01000524">
    <property type="protein sequence ID" value="SNQ50993.1"/>
    <property type="molecule type" value="Genomic_DNA"/>
</dbReference>
<keyword evidence="3" id="KW-1185">Reference proteome</keyword>
<evidence type="ECO:0000259" key="1">
    <source>
        <dbReference type="Pfam" id="PF04851"/>
    </source>
</evidence>
<accession>A0A2I2KZA6</accession>
<evidence type="ECO:0000313" key="3">
    <source>
        <dbReference type="Proteomes" id="UP000234331"/>
    </source>
</evidence>
<dbReference type="InterPro" id="IPR006935">
    <property type="entry name" value="Helicase/UvrB_N"/>
</dbReference>
<dbReference type="InterPro" id="IPR050742">
    <property type="entry name" value="Helicase_Restrict-Modif_Enz"/>
</dbReference>
<dbReference type="Proteomes" id="UP000234331">
    <property type="component" value="Unassembled WGS sequence"/>
</dbReference>
<organism evidence="2 3">
    <name type="scientific">Frankia canadensis</name>
    <dbReference type="NCBI Taxonomy" id="1836972"/>
    <lineage>
        <taxon>Bacteria</taxon>
        <taxon>Bacillati</taxon>
        <taxon>Actinomycetota</taxon>
        <taxon>Actinomycetes</taxon>
        <taxon>Frankiales</taxon>
        <taxon>Frankiaceae</taxon>
        <taxon>Frankia</taxon>
    </lineage>
</organism>
<protein>
    <recommendedName>
        <fullName evidence="1">Helicase/UvrB N-terminal domain-containing protein</fullName>
    </recommendedName>
</protein>
<dbReference type="GO" id="GO:0005524">
    <property type="term" value="F:ATP binding"/>
    <property type="evidence" value="ECO:0007669"/>
    <property type="project" value="InterPro"/>
</dbReference>
<gene>
    <name evidence="2" type="ORF">FRACA_590015</name>
</gene>
<dbReference type="GO" id="GO:0003677">
    <property type="term" value="F:DNA binding"/>
    <property type="evidence" value="ECO:0007669"/>
    <property type="project" value="InterPro"/>
</dbReference>
<feature type="domain" description="Helicase/UvrB N-terminal" evidence="1">
    <location>
        <begin position="140"/>
        <end position="315"/>
    </location>
</feature>
<dbReference type="NCBIfam" id="NF046055">
    <property type="entry name" value="restr_BPTD_3080"/>
    <property type="match status" value="1"/>
</dbReference>
<dbReference type="PANTHER" id="PTHR47396:SF1">
    <property type="entry name" value="ATP-DEPENDENT HELICASE IRC3-RELATED"/>
    <property type="match status" value="1"/>
</dbReference>
<dbReference type="RefSeq" id="WP_101834632.1">
    <property type="nucleotide sequence ID" value="NZ_FZMO01000524.1"/>
</dbReference>
<dbReference type="InterPro" id="IPR027417">
    <property type="entry name" value="P-loop_NTPase"/>
</dbReference>
<evidence type="ECO:0000313" key="2">
    <source>
        <dbReference type="EMBL" id="SNQ50993.1"/>
    </source>
</evidence>
<dbReference type="PANTHER" id="PTHR47396">
    <property type="entry name" value="TYPE I RESTRICTION ENZYME ECOKI R PROTEIN"/>
    <property type="match status" value="1"/>
</dbReference>